<dbReference type="RefSeq" id="WP_239676631.1">
    <property type="nucleotide sequence ID" value="NZ_CP070499.1"/>
</dbReference>
<organism evidence="11 12">
    <name type="scientific">Natronosporangium hydrolyticum</name>
    <dbReference type="NCBI Taxonomy" id="2811111"/>
    <lineage>
        <taxon>Bacteria</taxon>
        <taxon>Bacillati</taxon>
        <taxon>Actinomycetota</taxon>
        <taxon>Actinomycetes</taxon>
        <taxon>Micromonosporales</taxon>
        <taxon>Micromonosporaceae</taxon>
        <taxon>Natronosporangium</taxon>
    </lineage>
</organism>
<evidence type="ECO:0000256" key="4">
    <source>
        <dbReference type="ARBA" id="ARBA00023152"/>
    </source>
</evidence>
<evidence type="ECO:0000256" key="10">
    <source>
        <dbReference type="RuleBase" id="RU004512"/>
    </source>
</evidence>
<dbReference type="FunFam" id="3.40.50.1240:FF:000003">
    <property type="entry name" value="2,3-bisphosphoglycerate-dependent phosphoglycerate mutase"/>
    <property type="match status" value="1"/>
</dbReference>
<dbReference type="GO" id="GO:0004619">
    <property type="term" value="F:phosphoglycerate mutase activity"/>
    <property type="evidence" value="ECO:0007669"/>
    <property type="project" value="UniProtKB-UniRule"/>
</dbReference>
<feature type="binding site" evidence="6 8">
    <location>
        <begin position="188"/>
        <end position="189"/>
    </location>
    <ligand>
        <name>substrate</name>
    </ligand>
</feature>
<feature type="site" description="Transition state stabilizer" evidence="6 9">
    <location>
        <position position="187"/>
    </location>
</feature>
<dbReference type="EMBL" id="CP070499">
    <property type="protein sequence ID" value="QSB14494.1"/>
    <property type="molecule type" value="Genomic_DNA"/>
</dbReference>
<comment type="catalytic activity">
    <reaction evidence="1 6 10">
        <text>(2R)-2-phosphoglycerate = (2R)-3-phosphoglycerate</text>
        <dbReference type="Rhea" id="RHEA:15901"/>
        <dbReference type="ChEBI" id="CHEBI:58272"/>
        <dbReference type="ChEBI" id="CHEBI:58289"/>
        <dbReference type="EC" id="5.4.2.11"/>
    </reaction>
</comment>
<dbReference type="PIRSF" id="PIRSF000709">
    <property type="entry name" value="6PFK_2-Ptase"/>
    <property type="match status" value="1"/>
</dbReference>
<name>A0A895Y9Q1_9ACTN</name>
<dbReference type="EC" id="5.4.2.11" evidence="6 10"/>
<dbReference type="Pfam" id="PF00300">
    <property type="entry name" value="His_Phos_1"/>
    <property type="match status" value="1"/>
</dbReference>
<feature type="binding site" evidence="6 8">
    <location>
        <position position="65"/>
    </location>
    <ligand>
        <name>substrate</name>
    </ligand>
</feature>
<dbReference type="InterPro" id="IPR005952">
    <property type="entry name" value="Phosphogly_mut1"/>
</dbReference>
<dbReference type="Proteomes" id="UP000662857">
    <property type="component" value="Chromosome"/>
</dbReference>
<evidence type="ECO:0000256" key="8">
    <source>
        <dbReference type="PIRSR" id="PIRSR613078-2"/>
    </source>
</evidence>
<dbReference type="KEGG" id="nhy:JQS43_23935"/>
<dbReference type="NCBIfam" id="NF010713">
    <property type="entry name" value="PRK14115.1"/>
    <property type="match status" value="1"/>
</dbReference>
<keyword evidence="4 6" id="KW-0324">Glycolysis</keyword>
<evidence type="ECO:0000256" key="5">
    <source>
        <dbReference type="ARBA" id="ARBA00023235"/>
    </source>
</evidence>
<dbReference type="InterPro" id="IPR013078">
    <property type="entry name" value="His_Pase_superF_clade-1"/>
</dbReference>
<dbReference type="AlphaFoldDB" id="A0A895Y9Q1"/>
<evidence type="ECO:0000256" key="1">
    <source>
        <dbReference type="ARBA" id="ARBA00000380"/>
    </source>
</evidence>
<feature type="binding site" evidence="6 8">
    <location>
        <begin position="13"/>
        <end position="20"/>
    </location>
    <ligand>
        <name>substrate</name>
    </ligand>
</feature>
<keyword evidence="3 6" id="KW-0312">Gluconeogenesis</keyword>
<dbReference type="GO" id="GO:0006096">
    <property type="term" value="P:glycolytic process"/>
    <property type="evidence" value="ECO:0007669"/>
    <property type="project" value="UniProtKB-UniRule"/>
</dbReference>
<feature type="binding site" evidence="6 8">
    <location>
        <begin position="119"/>
        <end position="120"/>
    </location>
    <ligand>
        <name>substrate</name>
    </ligand>
</feature>
<dbReference type="HAMAP" id="MF_01039">
    <property type="entry name" value="PGAM_GpmA"/>
    <property type="match status" value="1"/>
</dbReference>
<feature type="active site" description="Proton donor/acceptor" evidence="6 7">
    <location>
        <position position="92"/>
    </location>
</feature>
<dbReference type="InterPro" id="IPR001345">
    <property type="entry name" value="PG/BPGM_mutase_AS"/>
</dbReference>
<dbReference type="PANTHER" id="PTHR11931">
    <property type="entry name" value="PHOSPHOGLYCERATE MUTASE"/>
    <property type="match status" value="1"/>
</dbReference>
<accession>A0A895Y9Q1</accession>
<proteinExistence type="inferred from homology"/>
<dbReference type="SMART" id="SM00855">
    <property type="entry name" value="PGAM"/>
    <property type="match status" value="1"/>
</dbReference>
<dbReference type="PROSITE" id="PS00175">
    <property type="entry name" value="PG_MUTASE"/>
    <property type="match status" value="1"/>
</dbReference>
<feature type="binding site" evidence="6 8">
    <location>
        <position position="103"/>
    </location>
    <ligand>
        <name>substrate</name>
    </ligand>
</feature>
<dbReference type="NCBIfam" id="NF010718">
    <property type="entry name" value="PRK14120.1"/>
    <property type="match status" value="1"/>
</dbReference>
<feature type="active site" description="Tele-phosphohistidine intermediate" evidence="6 7">
    <location>
        <position position="14"/>
    </location>
</feature>
<dbReference type="NCBIfam" id="TIGR01258">
    <property type="entry name" value="pgm_1"/>
    <property type="match status" value="1"/>
</dbReference>
<keyword evidence="5 6" id="KW-0413">Isomerase</keyword>
<comment type="similarity">
    <text evidence="2 6">Belongs to the phosphoglycerate mutase family. BPG-dependent PGAM subfamily.</text>
</comment>
<feature type="binding site" evidence="6 8">
    <location>
        <begin position="26"/>
        <end position="27"/>
    </location>
    <ligand>
        <name>substrate</name>
    </ligand>
</feature>
<evidence type="ECO:0000256" key="3">
    <source>
        <dbReference type="ARBA" id="ARBA00022432"/>
    </source>
</evidence>
<evidence type="ECO:0000256" key="2">
    <source>
        <dbReference type="ARBA" id="ARBA00006717"/>
    </source>
</evidence>
<dbReference type="SUPFAM" id="SSF53254">
    <property type="entry name" value="Phosphoglycerate mutase-like"/>
    <property type="match status" value="1"/>
</dbReference>
<evidence type="ECO:0000256" key="6">
    <source>
        <dbReference type="HAMAP-Rule" id="MF_01039"/>
    </source>
</evidence>
<evidence type="ECO:0000313" key="11">
    <source>
        <dbReference type="EMBL" id="QSB14494.1"/>
    </source>
</evidence>
<keyword evidence="12" id="KW-1185">Reference proteome</keyword>
<dbReference type="GO" id="GO:0006094">
    <property type="term" value="P:gluconeogenesis"/>
    <property type="evidence" value="ECO:0007669"/>
    <property type="project" value="UniProtKB-UniRule"/>
</dbReference>
<comment type="function">
    <text evidence="6 10">Catalyzes the interconversion of 2-phosphoglycerate and 3-phosphoglycerate.</text>
</comment>
<dbReference type="InterPro" id="IPR029033">
    <property type="entry name" value="His_PPase_superfam"/>
</dbReference>
<evidence type="ECO:0000256" key="9">
    <source>
        <dbReference type="PIRSR" id="PIRSR613078-3"/>
    </source>
</evidence>
<reference evidence="11" key="1">
    <citation type="submission" date="2021-02" db="EMBL/GenBank/DDBJ databases">
        <title>Natrosporangium hydrolyticum gen. nov., sp. nov, a haloalkaliphilic actinobacterium from a soda solonchak soil.</title>
        <authorList>
            <person name="Sorokin D.Y."/>
            <person name="Khijniak T.V."/>
            <person name="Zakharycheva A.P."/>
            <person name="Boueva O.V."/>
            <person name="Ariskina E.V."/>
            <person name="Hahnke R.L."/>
            <person name="Bunk B."/>
            <person name="Sproer C."/>
            <person name="Schumann P."/>
            <person name="Evtushenko L.I."/>
            <person name="Kublanov I.V."/>
        </authorList>
    </citation>
    <scope>NUCLEOTIDE SEQUENCE</scope>
    <source>
        <strain evidence="11">DSM 106523</strain>
    </source>
</reference>
<dbReference type="Gene3D" id="3.40.50.1240">
    <property type="entry name" value="Phosphoglycerate mutase-like"/>
    <property type="match status" value="1"/>
</dbReference>
<evidence type="ECO:0000256" key="7">
    <source>
        <dbReference type="PIRSR" id="PIRSR613078-1"/>
    </source>
</evidence>
<evidence type="ECO:0000313" key="12">
    <source>
        <dbReference type="Proteomes" id="UP000662857"/>
    </source>
</evidence>
<dbReference type="CDD" id="cd07067">
    <property type="entry name" value="HP_PGM_like"/>
    <property type="match status" value="1"/>
</dbReference>
<protein>
    <recommendedName>
        <fullName evidence="6 10">2,3-bisphosphoglycerate-dependent phosphoglycerate mutase</fullName>
        <shortName evidence="6">BPG-dependent PGAM</shortName>
        <shortName evidence="6">PGAM</shortName>
        <shortName evidence="6">Phosphoglyceromutase</shortName>
        <shortName evidence="6">dPGM</shortName>
        <ecNumber evidence="6 10">5.4.2.11</ecNumber>
    </recommendedName>
</protein>
<dbReference type="UniPathway" id="UPA00109">
    <property type="reaction ID" value="UER00186"/>
</dbReference>
<feature type="binding site" evidence="6 8">
    <location>
        <begin position="92"/>
        <end position="95"/>
    </location>
    <ligand>
        <name>substrate</name>
    </ligand>
</feature>
<sequence length="253" mass="28160">MAGMSVGTLVLLRHGESVWNAENLFTGWVDVDLSERGEAEARRGGHLLSESGLLPDVLHTSLQRRAIRTAQLALDACDRLWIPVHRSWRINERHYGSLQGKNKKQIREEFGDEQFMIWRRSYDTPPPPIADDDKWSQVGEARYAALPPELVPRTECLKDVVGRALPYWYDAIVPDLQAGRTVLVSAHGNSLRALVKHLDQISEEEIVGLNIPTGIPLRYDLDLATMRPVTPGGEYLDPEAAAASIAAVANQGR</sequence>
<comment type="pathway">
    <text evidence="6 10">Carbohydrate degradation; glycolysis; pyruvate from D-glyceraldehyde 3-phosphate: step 3/5.</text>
</comment>
<gene>
    <name evidence="6" type="primary">gpmA</name>
    <name evidence="11" type="ORF">JQS43_23935</name>
</gene>